<gene>
    <name evidence="1" type="ORF">ACFPFM_16470</name>
</gene>
<keyword evidence="2" id="KW-1185">Reference proteome</keyword>
<evidence type="ECO:0000313" key="1">
    <source>
        <dbReference type="EMBL" id="MFC5055354.1"/>
    </source>
</evidence>
<sequence>MSDVAFGLSSGTLDDIATAIYERQYPDHFKDRASFSEDGTDYTLDWDVSQAPTFDLSSDDGSTFHVDLPRMDLTLTVDGTPADDTASVRIAATVDASGSDLVATPLSATVSTGRRFDDWVYNDKVVPIALEVGRQLLAGIPLPVPDVEGISLTQPVVWVGDDHLVLTADVEGESPGRDPDRWPDEPVFAVLGPNAVRAATDVATGALDGQSDSPHDETNIGVGTAYYKATVTVDDVRGDGWVSDDLTTDVTASVSGSGSAGIEWIIGGSTDGFFDLSLDPDPVATVRLALDDAVLSASTAAVGGFELVLTPTDGDLVSEVLSWIVDALSGFISPYVSGALEGISFEVYRVPTLHVDLDGVDFDAMPVDLDLSADDGTITVRGRLDITG</sequence>
<dbReference type="RefSeq" id="WP_344040409.1">
    <property type="nucleotide sequence ID" value="NZ_BAAAKE010000022.1"/>
</dbReference>
<dbReference type="Proteomes" id="UP001595833">
    <property type="component" value="Unassembled WGS sequence"/>
</dbReference>
<protein>
    <submittedName>
        <fullName evidence="1">Uncharacterized protein</fullName>
    </submittedName>
</protein>
<dbReference type="EMBL" id="JBHSJB010000012">
    <property type="protein sequence ID" value="MFC5055354.1"/>
    <property type="molecule type" value="Genomic_DNA"/>
</dbReference>
<comment type="caution">
    <text evidence="1">The sequence shown here is derived from an EMBL/GenBank/DDBJ whole genome shotgun (WGS) entry which is preliminary data.</text>
</comment>
<reference evidence="2" key="1">
    <citation type="journal article" date="2019" name="Int. J. Syst. Evol. Microbiol.">
        <title>The Global Catalogue of Microorganisms (GCM) 10K type strain sequencing project: providing services to taxonomists for standard genome sequencing and annotation.</title>
        <authorList>
            <consortium name="The Broad Institute Genomics Platform"/>
            <consortium name="The Broad Institute Genome Sequencing Center for Infectious Disease"/>
            <person name="Wu L."/>
            <person name="Ma J."/>
        </authorList>
    </citation>
    <scope>NUCLEOTIDE SEQUENCE [LARGE SCALE GENOMIC DNA]</scope>
    <source>
        <strain evidence="2">KCTC 12848</strain>
    </source>
</reference>
<name>A0ABV9XYF5_9PSEU</name>
<proteinExistence type="predicted"/>
<evidence type="ECO:0000313" key="2">
    <source>
        <dbReference type="Proteomes" id="UP001595833"/>
    </source>
</evidence>
<organism evidence="1 2">
    <name type="scientific">Saccharothrix xinjiangensis</name>
    <dbReference type="NCBI Taxonomy" id="204798"/>
    <lineage>
        <taxon>Bacteria</taxon>
        <taxon>Bacillati</taxon>
        <taxon>Actinomycetota</taxon>
        <taxon>Actinomycetes</taxon>
        <taxon>Pseudonocardiales</taxon>
        <taxon>Pseudonocardiaceae</taxon>
        <taxon>Saccharothrix</taxon>
    </lineage>
</organism>
<accession>A0ABV9XYF5</accession>